<dbReference type="SUPFAM" id="SSF50475">
    <property type="entry name" value="FMN-binding split barrel"/>
    <property type="match status" value="1"/>
</dbReference>
<reference evidence="2 3" key="1">
    <citation type="submission" date="2020-07" db="EMBL/GenBank/DDBJ databases">
        <authorList>
            <person name="Maaloum M."/>
        </authorList>
    </citation>
    <scope>NUCLEOTIDE SEQUENCE [LARGE SCALE GENOMIC DNA]</scope>
    <source>
        <strain evidence="2 3">GCS-AN-3</strain>
    </source>
</reference>
<gene>
    <name evidence="2" type="ORF">H0I39_15625</name>
</gene>
<dbReference type="PANTHER" id="PTHR13343">
    <property type="entry name" value="CREG1 PROTEIN"/>
    <property type="match status" value="1"/>
</dbReference>
<dbReference type="GO" id="GO:0005737">
    <property type="term" value="C:cytoplasm"/>
    <property type="evidence" value="ECO:0007669"/>
    <property type="project" value="UniProtKB-ARBA"/>
</dbReference>
<organism evidence="2 3">
    <name type="scientific">Ottowia beijingensis</name>
    <dbReference type="NCBI Taxonomy" id="1207057"/>
    <lineage>
        <taxon>Bacteria</taxon>
        <taxon>Pseudomonadati</taxon>
        <taxon>Pseudomonadota</taxon>
        <taxon>Betaproteobacteria</taxon>
        <taxon>Burkholderiales</taxon>
        <taxon>Comamonadaceae</taxon>
        <taxon>Ottowia</taxon>
    </lineage>
</organism>
<evidence type="ECO:0000313" key="3">
    <source>
        <dbReference type="Proteomes" id="UP000589716"/>
    </source>
</evidence>
<dbReference type="AlphaFoldDB" id="A0A853IQD7"/>
<keyword evidence="3" id="KW-1185">Reference proteome</keyword>
<protein>
    <submittedName>
        <fullName evidence="2">Pyridoxamine 5'-phosphate oxidase family protein</fullName>
    </submittedName>
</protein>
<sequence>MTTPHLPRLGLALRALLQARRHAALGTLDAQGGGAFVSMVPYAIDTATQQLVLHVSGLAAHTANMAAEPRVSLLVTAADADDAPVHDLARVTLQGLASTPAPGSADWVTARRAYLARFPDVEPMTALPDFRFVTLQLTGARQVAGFGAARSVGPDELAQALAA</sequence>
<comment type="caution">
    <text evidence="2">The sequence shown here is derived from an EMBL/GenBank/DDBJ whole genome shotgun (WGS) entry which is preliminary data.</text>
</comment>
<evidence type="ECO:0000313" key="2">
    <source>
        <dbReference type="EMBL" id="NZA02813.1"/>
    </source>
</evidence>
<name>A0A853IQD7_9BURK</name>
<dbReference type="InterPro" id="IPR014419">
    <property type="entry name" value="HutZ"/>
</dbReference>
<dbReference type="EMBL" id="JACCKX010000001">
    <property type="protein sequence ID" value="NZA02813.1"/>
    <property type="molecule type" value="Genomic_DNA"/>
</dbReference>
<dbReference type="InterPro" id="IPR012349">
    <property type="entry name" value="Split_barrel_FMN-bd"/>
</dbReference>
<feature type="domain" description="CREG-like beta-barrel" evidence="1">
    <location>
        <begin position="14"/>
        <end position="156"/>
    </location>
</feature>
<dbReference type="RefSeq" id="WP_180551103.1">
    <property type="nucleotide sequence ID" value="NZ_JACCKX010000001.1"/>
</dbReference>
<dbReference type="PANTHER" id="PTHR13343:SF17">
    <property type="entry name" value="CELLULAR REPRESSOR OF E1A-STIMULATED GENES, ISOFORM A"/>
    <property type="match status" value="1"/>
</dbReference>
<dbReference type="InterPro" id="IPR055343">
    <property type="entry name" value="CREG_beta-barrel"/>
</dbReference>
<dbReference type="Proteomes" id="UP000589716">
    <property type="component" value="Unassembled WGS sequence"/>
</dbReference>
<evidence type="ECO:0000259" key="1">
    <source>
        <dbReference type="Pfam" id="PF13883"/>
    </source>
</evidence>
<proteinExistence type="predicted"/>
<dbReference type="PIRSF" id="PIRSF004633">
    <property type="entry name" value="UCP_PLP_oxd"/>
    <property type="match status" value="1"/>
</dbReference>
<accession>A0A853IQD7</accession>
<dbReference type="Gene3D" id="2.30.110.10">
    <property type="entry name" value="Electron Transport, Fmn-binding Protein, Chain A"/>
    <property type="match status" value="1"/>
</dbReference>
<dbReference type="Pfam" id="PF13883">
    <property type="entry name" value="CREG_beta-barrel"/>
    <property type="match status" value="1"/>
</dbReference>